<accession>A0A7D4BEQ6</accession>
<keyword evidence="1" id="KW-1133">Transmembrane helix</keyword>
<dbReference type="AlphaFoldDB" id="A0A7D4BEQ6"/>
<dbReference type="RefSeq" id="WP_173074593.1">
    <property type="nucleotide sequence ID" value="NZ_CP041345.1"/>
</dbReference>
<dbReference type="KEGG" id="ttz:FHG85_07650"/>
<keyword evidence="1" id="KW-0472">Membrane</keyword>
<proteinExistence type="predicted"/>
<protein>
    <submittedName>
        <fullName evidence="2">Uncharacterized protein</fullName>
    </submittedName>
</protein>
<sequence length="107" mass="11704">MFFVGFGGQLITILLTVAIPFVLLFSGTSKEFTVNQSSQVTKVELKVSRQIEVVNNTPVILNAQHSDLQKIKSLFFLLPGELITDDSFCNPLYLFIGASGNKAPPSL</sequence>
<evidence type="ECO:0000256" key="1">
    <source>
        <dbReference type="SAM" id="Phobius"/>
    </source>
</evidence>
<dbReference type="Proteomes" id="UP000500961">
    <property type="component" value="Chromosome"/>
</dbReference>
<organism evidence="2 3">
    <name type="scientific">Tenuifilum thalassicum</name>
    <dbReference type="NCBI Taxonomy" id="2590900"/>
    <lineage>
        <taxon>Bacteria</taxon>
        <taxon>Pseudomonadati</taxon>
        <taxon>Bacteroidota</taxon>
        <taxon>Bacteroidia</taxon>
        <taxon>Bacteroidales</taxon>
        <taxon>Tenuifilaceae</taxon>
        <taxon>Tenuifilum</taxon>
    </lineage>
</organism>
<reference evidence="2 3" key="1">
    <citation type="submission" date="2019-07" db="EMBL/GenBank/DDBJ databases">
        <title>Thalassofilum flectens gen. nov., sp. nov., a novel moderate thermophilic anaerobe from a shallow sea hot spring in Kunashir Island (Russia), representing a new family in the order Bacteroidales, and proposal of Thalassofilacea fam. nov.</title>
        <authorList>
            <person name="Kochetkova T.V."/>
            <person name="Podosokorskaya O.A."/>
            <person name="Novikov A."/>
            <person name="Elcheninov A.G."/>
            <person name="Toshchakov S.V."/>
            <person name="Kublanov I.V."/>
        </authorList>
    </citation>
    <scope>NUCLEOTIDE SEQUENCE [LARGE SCALE GENOMIC DNA]</scope>
    <source>
        <strain evidence="2 3">38-H</strain>
    </source>
</reference>
<name>A0A7D4BEQ6_9BACT</name>
<evidence type="ECO:0000313" key="2">
    <source>
        <dbReference type="EMBL" id="QKG80138.1"/>
    </source>
</evidence>
<feature type="transmembrane region" description="Helical" evidence="1">
    <location>
        <begin position="6"/>
        <end position="25"/>
    </location>
</feature>
<keyword evidence="3" id="KW-1185">Reference proteome</keyword>
<dbReference type="EMBL" id="CP041345">
    <property type="protein sequence ID" value="QKG80138.1"/>
    <property type="molecule type" value="Genomic_DNA"/>
</dbReference>
<gene>
    <name evidence="2" type="ORF">FHG85_07650</name>
</gene>
<evidence type="ECO:0000313" key="3">
    <source>
        <dbReference type="Proteomes" id="UP000500961"/>
    </source>
</evidence>
<keyword evidence="1" id="KW-0812">Transmembrane</keyword>